<sequence>MFTIHQTSDSRAAHKIYQTSLAELGYGCPLWYPEPHITGEPHIGDVGYVREGAFVRLFNLNSTIAKHSVQHWPTAYKIEPSLPEDVFTLDKRNAPMGPGRFPSRGVEEIELKGELMGGSSTGSAALSASYACREVQGALLVLKSRAYAESLYDNNALEEYMIREHDNWYTYAKEKLRHRVDQEDIVLVSGWIKAPDDWATAAFSTLSSRNQLAVKGRIAQLFGLSLSRSRHKSYSGPPMERSGERYPKEAGSNAPKDQCVFVKRYKIKKRLGIVRIMVAGAGSHNLPSGNDDRAPGTGATEDSEQQVESPAALFNEGKGTFIEPLDILLEYILEVSEARCAIARDDDLESILGGDACPIDLSTYLRRRRPPVVVNDGRGRISALDLMQYQHNQLQNPRISRSDIERWSNISMDGRADVSFAHVKLPQAGKEAHQKPTRLAYLLFSDTTGITKNQHNYTISRDGSMIALAGRTSEITVWRTLDGLRLGHLREDNPVSLLTSVAFSPDGKHLVSACATQELNIWDIVHGVSISRLQGRFSRITCLAFSPCGRYLATGSVEGGVEIWAFNSASSLYTSPLGSQIFTFAYDFEGRQLAAATEDKVVIYNVDSHVSVRATISIPRTTKPYPVAFSPGGDTIFVYVEGQDARLYTTKRGKEVLRVKQAGRLVTAAAYSPDGGMLATVSITRKRFNDGEVVLHEPSKGARTHVFTVLGDGSPLSFSPDGTFIAVCRNPHDIVVHNAKSGQRVAHLEGIGEREIEIKFLPDSRRLLFAYAGGPLGIINIADTLRVR</sequence>
<dbReference type="OrthoDB" id="1068471at2759"/>
<accession>A0A9P3GGC6</accession>
<comment type="caution">
    <text evidence="3">The sequence shown here is derived from an EMBL/GenBank/DDBJ whole genome shotgun (WGS) entry which is preliminary data.</text>
</comment>
<feature type="region of interest" description="Disordered" evidence="2">
    <location>
        <begin position="284"/>
        <end position="308"/>
    </location>
</feature>
<feature type="region of interest" description="Disordered" evidence="2">
    <location>
        <begin position="229"/>
        <end position="254"/>
    </location>
</feature>
<dbReference type="PROSITE" id="PS50294">
    <property type="entry name" value="WD_REPEATS_REGION"/>
    <property type="match status" value="1"/>
</dbReference>
<dbReference type="SUPFAM" id="SSF82171">
    <property type="entry name" value="DPP6 N-terminal domain-like"/>
    <property type="match status" value="1"/>
</dbReference>
<proteinExistence type="predicted"/>
<dbReference type="Pfam" id="PF00400">
    <property type="entry name" value="WD40"/>
    <property type="match status" value="2"/>
</dbReference>
<dbReference type="Gene3D" id="2.130.10.10">
    <property type="entry name" value="YVTN repeat-like/Quinoprotein amine dehydrogenase"/>
    <property type="match status" value="2"/>
</dbReference>
<keyword evidence="1" id="KW-0853">WD repeat</keyword>
<keyword evidence="4" id="KW-1185">Reference proteome</keyword>
<dbReference type="PANTHER" id="PTHR19879:SF9">
    <property type="entry name" value="TRANSCRIPTION INITIATION FACTOR TFIID SUBUNIT 5"/>
    <property type="match status" value="1"/>
</dbReference>
<evidence type="ECO:0000256" key="1">
    <source>
        <dbReference type="PROSITE-ProRule" id="PRU00221"/>
    </source>
</evidence>
<dbReference type="EMBL" id="BPQB01000039">
    <property type="protein sequence ID" value="GJE94291.1"/>
    <property type="molecule type" value="Genomic_DNA"/>
</dbReference>
<dbReference type="AlphaFoldDB" id="A0A9P3GGC6"/>
<name>A0A9P3GGC6_9APHY</name>
<dbReference type="InterPro" id="IPR015943">
    <property type="entry name" value="WD40/YVTN_repeat-like_dom_sf"/>
</dbReference>
<reference evidence="3 4" key="1">
    <citation type="submission" date="2021-08" db="EMBL/GenBank/DDBJ databases">
        <title>Draft Genome Sequence of Phanerochaete sordida strain YK-624.</title>
        <authorList>
            <person name="Mori T."/>
            <person name="Dohra H."/>
            <person name="Suzuki T."/>
            <person name="Kawagishi H."/>
            <person name="Hirai H."/>
        </authorList>
    </citation>
    <scope>NUCLEOTIDE SEQUENCE [LARGE SCALE GENOMIC DNA]</scope>
    <source>
        <strain evidence="3 4">YK-624</strain>
    </source>
</reference>
<protein>
    <submittedName>
        <fullName evidence="3">WD40 repeat domain-containing protein</fullName>
    </submittedName>
</protein>
<evidence type="ECO:0000313" key="3">
    <source>
        <dbReference type="EMBL" id="GJE94291.1"/>
    </source>
</evidence>
<gene>
    <name evidence="3" type="ORF">PsYK624_104600</name>
</gene>
<evidence type="ECO:0000313" key="4">
    <source>
        <dbReference type="Proteomes" id="UP000703269"/>
    </source>
</evidence>
<dbReference type="Proteomes" id="UP000703269">
    <property type="component" value="Unassembled WGS sequence"/>
</dbReference>
<dbReference type="SMART" id="SM00320">
    <property type="entry name" value="WD40"/>
    <property type="match status" value="4"/>
</dbReference>
<dbReference type="InterPro" id="IPR001680">
    <property type="entry name" value="WD40_rpt"/>
</dbReference>
<organism evidence="3 4">
    <name type="scientific">Phanerochaete sordida</name>
    <dbReference type="NCBI Taxonomy" id="48140"/>
    <lineage>
        <taxon>Eukaryota</taxon>
        <taxon>Fungi</taxon>
        <taxon>Dikarya</taxon>
        <taxon>Basidiomycota</taxon>
        <taxon>Agaricomycotina</taxon>
        <taxon>Agaricomycetes</taxon>
        <taxon>Polyporales</taxon>
        <taxon>Phanerochaetaceae</taxon>
        <taxon>Phanerochaete</taxon>
    </lineage>
</organism>
<evidence type="ECO:0000256" key="2">
    <source>
        <dbReference type="SAM" id="MobiDB-lite"/>
    </source>
</evidence>
<dbReference type="PANTHER" id="PTHR19879">
    <property type="entry name" value="TRANSCRIPTION INITIATION FACTOR TFIID"/>
    <property type="match status" value="1"/>
</dbReference>
<dbReference type="PROSITE" id="PS50082">
    <property type="entry name" value="WD_REPEATS_2"/>
    <property type="match status" value="2"/>
</dbReference>
<feature type="repeat" description="WD" evidence="1">
    <location>
        <begin position="533"/>
        <end position="574"/>
    </location>
</feature>
<feature type="repeat" description="WD" evidence="1">
    <location>
        <begin position="498"/>
        <end position="532"/>
    </location>
</feature>